<feature type="transmembrane region" description="Helical" evidence="5">
    <location>
        <begin position="100"/>
        <end position="119"/>
    </location>
</feature>
<feature type="transmembrane region" description="Helical" evidence="5">
    <location>
        <begin position="71"/>
        <end position="88"/>
    </location>
</feature>
<dbReference type="EMBL" id="JAIXCQ010000002">
    <property type="protein sequence ID" value="MCA5892447.1"/>
    <property type="molecule type" value="Genomic_DNA"/>
</dbReference>
<dbReference type="RefSeq" id="WP_225564226.1">
    <property type="nucleotide sequence ID" value="NZ_JAIXCQ010000002.1"/>
</dbReference>
<sequence>MDIALWVVAGLLALLYLAVGVVKLVRGRRGLADRMPWVEDFGDLVVRFVGLCEIAGAVGLILPWATGRVPVLTPVAAACLVVLQVLAISVHVRRRETSQLGINVLLALLAAFVAVGRFADVLAA</sequence>
<protein>
    <submittedName>
        <fullName evidence="6">DoxX family protein</fullName>
    </submittedName>
</protein>
<dbReference type="InterPro" id="IPR032808">
    <property type="entry name" value="DoxX"/>
</dbReference>
<keyword evidence="4 5" id="KW-0472">Membrane</keyword>
<evidence type="ECO:0000256" key="1">
    <source>
        <dbReference type="ARBA" id="ARBA00004141"/>
    </source>
</evidence>
<dbReference type="Proteomes" id="UP001319870">
    <property type="component" value="Unassembled WGS sequence"/>
</dbReference>
<dbReference type="Pfam" id="PF13564">
    <property type="entry name" value="DoxX_2"/>
    <property type="match status" value="1"/>
</dbReference>
<name>A0ABS7ZDB4_9MICO</name>
<accession>A0ABS7ZDB4</accession>
<proteinExistence type="predicted"/>
<evidence type="ECO:0000256" key="2">
    <source>
        <dbReference type="ARBA" id="ARBA00022692"/>
    </source>
</evidence>
<gene>
    <name evidence="6" type="ORF">LEP48_03650</name>
</gene>
<evidence type="ECO:0000313" key="6">
    <source>
        <dbReference type="EMBL" id="MCA5892447.1"/>
    </source>
</evidence>
<keyword evidence="7" id="KW-1185">Reference proteome</keyword>
<feature type="transmembrane region" description="Helical" evidence="5">
    <location>
        <begin position="6"/>
        <end position="25"/>
    </location>
</feature>
<evidence type="ECO:0000256" key="5">
    <source>
        <dbReference type="SAM" id="Phobius"/>
    </source>
</evidence>
<reference evidence="6 7" key="1">
    <citation type="submission" date="2021-09" db="EMBL/GenBank/DDBJ databases">
        <title>Isoptericola luteus sp. nov., a novel bacterium isolated from Harbin, the capital city of Heilongjiang province.</title>
        <authorList>
            <person name="Li J."/>
        </authorList>
    </citation>
    <scope>NUCLEOTIDE SEQUENCE [LARGE SCALE GENOMIC DNA]</scope>
    <source>
        <strain evidence="6 7">NEAU-Y5</strain>
    </source>
</reference>
<comment type="caution">
    <text evidence="6">The sequence shown here is derived from an EMBL/GenBank/DDBJ whole genome shotgun (WGS) entry which is preliminary data.</text>
</comment>
<feature type="transmembrane region" description="Helical" evidence="5">
    <location>
        <begin position="45"/>
        <end position="65"/>
    </location>
</feature>
<evidence type="ECO:0000256" key="3">
    <source>
        <dbReference type="ARBA" id="ARBA00022989"/>
    </source>
</evidence>
<keyword evidence="2 5" id="KW-0812">Transmembrane</keyword>
<evidence type="ECO:0000256" key="4">
    <source>
        <dbReference type="ARBA" id="ARBA00023136"/>
    </source>
</evidence>
<evidence type="ECO:0000313" key="7">
    <source>
        <dbReference type="Proteomes" id="UP001319870"/>
    </source>
</evidence>
<comment type="subcellular location">
    <subcellularLocation>
        <location evidence="1">Membrane</location>
        <topology evidence="1">Multi-pass membrane protein</topology>
    </subcellularLocation>
</comment>
<organism evidence="6 7">
    <name type="scientific">Isoptericola luteus</name>
    <dbReference type="NCBI Taxonomy" id="2879484"/>
    <lineage>
        <taxon>Bacteria</taxon>
        <taxon>Bacillati</taxon>
        <taxon>Actinomycetota</taxon>
        <taxon>Actinomycetes</taxon>
        <taxon>Micrococcales</taxon>
        <taxon>Promicromonosporaceae</taxon>
        <taxon>Isoptericola</taxon>
    </lineage>
</organism>
<keyword evidence="3 5" id="KW-1133">Transmembrane helix</keyword>